<dbReference type="Proteomes" id="UP000063308">
    <property type="component" value="Chromosome"/>
</dbReference>
<accession>A0A0E3VTR3</accession>
<dbReference type="EMBL" id="AP014685">
    <property type="protein sequence ID" value="BAR56110.1"/>
    <property type="molecule type" value="Genomic_DNA"/>
</dbReference>
<dbReference type="GO" id="GO:0016226">
    <property type="term" value="P:iron-sulfur cluster assembly"/>
    <property type="evidence" value="ECO:0007669"/>
    <property type="project" value="InterPro"/>
</dbReference>
<sequence>MINLTDSAVNAIKSAISSSERRAGGLRVMIEAGGCNGFKYKMGIADEPKPDDTVIDCDGLKVFVDSKSREHLAGTTIDFVLAPESSGFTFHNPNAATNCSCGKSFG</sequence>
<dbReference type="AlphaFoldDB" id="A0A0E3VTR3"/>
<dbReference type="SMR" id="A0A0E3VTR3"/>
<comment type="similarity">
    <text evidence="1">Belongs to the HesB/IscA family.</text>
</comment>
<dbReference type="InterPro" id="IPR000361">
    <property type="entry name" value="ATAP_core_dom"/>
</dbReference>
<dbReference type="GeneID" id="92969961"/>
<dbReference type="PANTHER" id="PTHR10072:SF41">
    <property type="entry name" value="IRON-SULFUR CLUSTER ASSEMBLY 1 HOMOLOG, MITOCHONDRIAL"/>
    <property type="match status" value="1"/>
</dbReference>
<dbReference type="InterPro" id="IPR017870">
    <property type="entry name" value="FeS_cluster_insertion_CS"/>
</dbReference>
<gene>
    <name evidence="3" type="ORF">NK6_2930</name>
</gene>
<organism evidence="3 4">
    <name type="scientific">Bradyrhizobium diazoefficiens</name>
    <dbReference type="NCBI Taxonomy" id="1355477"/>
    <lineage>
        <taxon>Bacteria</taxon>
        <taxon>Pseudomonadati</taxon>
        <taxon>Pseudomonadota</taxon>
        <taxon>Alphaproteobacteria</taxon>
        <taxon>Hyphomicrobiales</taxon>
        <taxon>Nitrobacteraceae</taxon>
        <taxon>Bradyrhizobium</taxon>
    </lineage>
</organism>
<dbReference type="PROSITE" id="PS01152">
    <property type="entry name" value="HESB"/>
    <property type="match status" value="1"/>
</dbReference>
<dbReference type="Pfam" id="PF01521">
    <property type="entry name" value="Fe-S_biosyn"/>
    <property type="match status" value="1"/>
</dbReference>
<proteinExistence type="inferred from homology"/>
<dbReference type="Gene3D" id="2.60.300.12">
    <property type="entry name" value="HesB-like domain"/>
    <property type="match status" value="1"/>
</dbReference>
<dbReference type="GO" id="GO:0051537">
    <property type="term" value="F:2 iron, 2 sulfur cluster binding"/>
    <property type="evidence" value="ECO:0007669"/>
    <property type="project" value="TreeGrafter"/>
</dbReference>
<feature type="domain" description="Core" evidence="2">
    <location>
        <begin position="2"/>
        <end position="103"/>
    </location>
</feature>
<reference evidence="3 4" key="1">
    <citation type="submission" date="2014-11" db="EMBL/GenBank/DDBJ databases">
        <title>Symbiosis island explosion on the genome of extra-slow-growing strains of soybean bradyrhizobia with massive insertion sequences.</title>
        <authorList>
            <person name="Iida T."/>
            <person name="Minamisawa K."/>
        </authorList>
    </citation>
    <scope>NUCLEOTIDE SEQUENCE [LARGE SCALE GENOMIC DNA]</scope>
    <source>
        <strain evidence="3 4">NK6</strain>
    </source>
</reference>
<dbReference type="GO" id="GO:0005829">
    <property type="term" value="C:cytosol"/>
    <property type="evidence" value="ECO:0007669"/>
    <property type="project" value="TreeGrafter"/>
</dbReference>
<dbReference type="OMA" id="VENMMGG"/>
<name>A0A0E3VTR3_9BRAD</name>
<evidence type="ECO:0000259" key="2">
    <source>
        <dbReference type="Pfam" id="PF01521"/>
    </source>
</evidence>
<dbReference type="SUPFAM" id="SSF89360">
    <property type="entry name" value="HesB-like domain"/>
    <property type="match status" value="1"/>
</dbReference>
<dbReference type="InterPro" id="IPR035903">
    <property type="entry name" value="HesB-like_dom_sf"/>
</dbReference>
<dbReference type="InterPro" id="IPR050322">
    <property type="entry name" value="Fe-S_cluster_asmbl/transfer"/>
</dbReference>
<dbReference type="NCBIfam" id="TIGR00049">
    <property type="entry name" value="iron-sulfur cluster assembly accessory protein"/>
    <property type="match status" value="1"/>
</dbReference>
<protein>
    <submittedName>
        <fullName evidence="3">IscN-like protein</fullName>
    </submittedName>
</protein>
<evidence type="ECO:0000313" key="4">
    <source>
        <dbReference type="Proteomes" id="UP000063308"/>
    </source>
</evidence>
<dbReference type="RefSeq" id="WP_011084564.1">
    <property type="nucleotide sequence ID" value="NZ_AJQI01000466.1"/>
</dbReference>
<dbReference type="InterPro" id="IPR016092">
    <property type="entry name" value="ATAP"/>
</dbReference>
<evidence type="ECO:0000256" key="1">
    <source>
        <dbReference type="ARBA" id="ARBA00006718"/>
    </source>
</evidence>
<evidence type="ECO:0000313" key="3">
    <source>
        <dbReference type="EMBL" id="BAR56110.1"/>
    </source>
</evidence>
<dbReference type="PANTHER" id="PTHR10072">
    <property type="entry name" value="IRON-SULFUR CLUSTER ASSEMBLY PROTEIN"/>
    <property type="match status" value="1"/>
</dbReference>